<gene>
    <name evidence="7" type="ORF">D6D20_09929</name>
</gene>
<organism evidence="7 8">
    <name type="scientific">Aureobasidium pullulans</name>
    <name type="common">Black yeast</name>
    <name type="synonym">Pullularia pullulans</name>
    <dbReference type="NCBI Taxonomy" id="5580"/>
    <lineage>
        <taxon>Eukaryota</taxon>
        <taxon>Fungi</taxon>
        <taxon>Dikarya</taxon>
        <taxon>Ascomycota</taxon>
        <taxon>Pezizomycotina</taxon>
        <taxon>Dothideomycetes</taxon>
        <taxon>Dothideomycetidae</taxon>
        <taxon>Dothideales</taxon>
        <taxon>Saccotheciaceae</taxon>
        <taxon>Aureobasidium</taxon>
    </lineage>
</organism>
<keyword evidence="6" id="KW-1133">Transmembrane helix</keyword>
<evidence type="ECO:0000256" key="3">
    <source>
        <dbReference type="ARBA" id="ARBA00023140"/>
    </source>
</evidence>
<dbReference type="InterPro" id="IPR008733">
    <property type="entry name" value="PEX11"/>
</dbReference>
<dbReference type="Pfam" id="PF05648">
    <property type="entry name" value="PEX11"/>
    <property type="match status" value="2"/>
</dbReference>
<dbReference type="AlphaFoldDB" id="A0A4S8YK07"/>
<dbReference type="GO" id="GO:0005778">
    <property type="term" value="C:peroxisomal membrane"/>
    <property type="evidence" value="ECO:0007669"/>
    <property type="project" value="UniProtKB-SubCell"/>
</dbReference>
<feature type="transmembrane region" description="Helical" evidence="6">
    <location>
        <begin position="127"/>
        <end position="153"/>
    </location>
</feature>
<dbReference type="PANTHER" id="PTHR12652">
    <property type="entry name" value="PEROXISOMAL BIOGENESIS FACTOR 11"/>
    <property type="match status" value="1"/>
</dbReference>
<evidence type="ECO:0000313" key="8">
    <source>
        <dbReference type="Proteomes" id="UP000310421"/>
    </source>
</evidence>
<dbReference type="EMBL" id="QZAN01000226">
    <property type="protein sequence ID" value="THW54822.1"/>
    <property type="molecule type" value="Genomic_DNA"/>
</dbReference>
<keyword evidence="1" id="KW-0962">Peroxisome biogenesis</keyword>
<keyword evidence="2 6" id="KW-0472">Membrane</keyword>
<evidence type="ECO:0000256" key="1">
    <source>
        <dbReference type="ARBA" id="ARBA00022593"/>
    </source>
</evidence>
<accession>A0A4S8YK07</accession>
<protein>
    <submittedName>
        <fullName evidence="7">Uncharacterized protein</fullName>
    </submittedName>
</protein>
<evidence type="ECO:0000256" key="5">
    <source>
        <dbReference type="SAM" id="MobiDB-lite"/>
    </source>
</evidence>
<dbReference type="Proteomes" id="UP000310421">
    <property type="component" value="Unassembled WGS sequence"/>
</dbReference>
<feature type="compositionally biased region" description="Basic and acidic residues" evidence="5">
    <location>
        <begin position="253"/>
        <end position="278"/>
    </location>
</feature>
<keyword evidence="6" id="KW-0812">Transmembrane</keyword>
<dbReference type="GO" id="GO:0016559">
    <property type="term" value="P:peroxisome fission"/>
    <property type="evidence" value="ECO:0007669"/>
    <property type="project" value="InterPro"/>
</dbReference>
<evidence type="ECO:0000256" key="2">
    <source>
        <dbReference type="ARBA" id="ARBA00023136"/>
    </source>
</evidence>
<keyword evidence="3" id="KW-0576">Peroxisome</keyword>
<evidence type="ECO:0000256" key="4">
    <source>
        <dbReference type="ARBA" id="ARBA00046271"/>
    </source>
</evidence>
<evidence type="ECO:0000256" key="6">
    <source>
        <dbReference type="SAM" id="Phobius"/>
    </source>
</evidence>
<feature type="non-terminal residue" evidence="7">
    <location>
        <position position="1"/>
    </location>
</feature>
<feature type="region of interest" description="Disordered" evidence="5">
    <location>
        <begin position="241"/>
        <end position="308"/>
    </location>
</feature>
<evidence type="ECO:0000313" key="7">
    <source>
        <dbReference type="EMBL" id="THW54822.1"/>
    </source>
</evidence>
<comment type="caution">
    <text evidence="7">The sequence shown here is derived from an EMBL/GenBank/DDBJ whole genome shotgun (WGS) entry which is preliminary data.</text>
</comment>
<sequence>CKLLYTDIAGAAAVEKSLRLLQAFVQIAAGTTSSVTDAKTWNMARGQFALGKIFSHLQPSPLYDSRRNKLGFKITMITLIALWSLKPSPRRYLRLFKWIDFSQASRITWTSSPPSPRRVLATAKNMLLAIYFFMEMFCITNAMGITTSAFLTALQHHALQVWFLAISTSLVLTMHDYLCKNTESAILASSLVLDCCDILIPGSAVGWIAVDSVTVGIASCISSVIAGQQIWMRVQKEAKEKEMRKRDKSMRKVRFDEGTKVSEEEREESSEKGGKEEASNGVVDGSVKALANTVNDGNGGVKKRSKKA</sequence>
<reference evidence="7 8" key="1">
    <citation type="submission" date="2018-10" db="EMBL/GenBank/DDBJ databases">
        <title>Fifty Aureobasidium pullulans genomes reveal a recombining polyextremotolerant generalist.</title>
        <authorList>
            <person name="Gostincar C."/>
            <person name="Turk M."/>
            <person name="Zajc J."/>
            <person name="Gunde-Cimerman N."/>
        </authorList>
    </citation>
    <scope>NUCLEOTIDE SEQUENCE [LARGE SCALE GENOMIC DNA]</scope>
    <source>
        <strain evidence="7 8">EXF-10751</strain>
    </source>
</reference>
<dbReference type="PANTHER" id="PTHR12652:SF23">
    <property type="entry name" value="MICROBODY (PEROXISOME) PROLIFERATION PROTEIN PEROXIN 11B (EUROFUNG)"/>
    <property type="match status" value="1"/>
</dbReference>
<feature type="transmembrane region" description="Helical" evidence="6">
    <location>
        <begin position="215"/>
        <end position="234"/>
    </location>
</feature>
<proteinExistence type="predicted"/>
<comment type="subcellular location">
    <subcellularLocation>
        <location evidence="4">Peroxisome membrane</location>
    </subcellularLocation>
</comment>
<name>A0A4S8YK07_AURPU</name>